<dbReference type="Gene3D" id="3.90.1140.10">
    <property type="entry name" value="Cyclic phosphodiesterase"/>
    <property type="match status" value="1"/>
</dbReference>
<sequence>MEENLNTGCLMLSVPMMKQVVERMHDDLGRILISHGYRRDEDFEFDKYVHITIAFGINIQTDINLIREIVRNRPSYFQITELSLFENDNFDVIKFDVMSSDLRILNHIIKSKMEVKTTFNEYHPHLTVAYVPKGMGVELIERLNKLLYEEMNFAFEPLTHSSEYTYSTSTEGDRIKL</sequence>
<reference evidence="1" key="1">
    <citation type="journal article" date="2021" name="Proc. Natl. Acad. Sci. U.S.A.">
        <title>A Catalog of Tens of Thousands of Viruses from Human Metagenomes Reveals Hidden Associations with Chronic Diseases.</title>
        <authorList>
            <person name="Tisza M.J."/>
            <person name="Buck C.B."/>
        </authorList>
    </citation>
    <scope>NUCLEOTIDE SEQUENCE</scope>
    <source>
        <strain evidence="1">CtA4D8</strain>
    </source>
</reference>
<evidence type="ECO:0000313" key="1">
    <source>
        <dbReference type="EMBL" id="DAD65433.1"/>
    </source>
</evidence>
<dbReference type="SUPFAM" id="SSF55144">
    <property type="entry name" value="LigT-like"/>
    <property type="match status" value="1"/>
</dbReference>
<accession>A0A8S5L6N1</accession>
<dbReference type="InterPro" id="IPR009097">
    <property type="entry name" value="Cyclic_Pdiesterase"/>
</dbReference>
<dbReference type="EMBL" id="BK014643">
    <property type="protein sequence ID" value="DAD65433.1"/>
    <property type="molecule type" value="Genomic_DNA"/>
</dbReference>
<protein>
    <submittedName>
        <fullName evidence="1">RNA 2',3'-cyclic phosphodiesterase</fullName>
    </submittedName>
</protein>
<proteinExistence type="predicted"/>
<organism evidence="1">
    <name type="scientific">Myoviridae sp. ctA4D8</name>
    <dbReference type="NCBI Taxonomy" id="2823535"/>
    <lineage>
        <taxon>Viruses</taxon>
        <taxon>Duplodnaviria</taxon>
        <taxon>Heunggongvirae</taxon>
        <taxon>Uroviricota</taxon>
        <taxon>Caudoviricetes</taxon>
    </lineage>
</organism>
<name>A0A8S5L6N1_9CAUD</name>